<evidence type="ECO:0000256" key="6">
    <source>
        <dbReference type="SAM" id="MobiDB-lite"/>
    </source>
</evidence>
<accession>A0A2I1D5N3</accession>
<gene>
    <name evidence="8" type="ORF">P168DRAFT_296835</name>
</gene>
<evidence type="ECO:0000256" key="4">
    <source>
        <dbReference type="ARBA" id="ARBA00022989"/>
    </source>
</evidence>
<proteinExistence type="inferred from homology"/>
<dbReference type="VEuPathDB" id="FungiDB:P168DRAFT_296835"/>
<dbReference type="RefSeq" id="XP_024693776.1">
    <property type="nucleotide sequence ID" value="XM_024838139.1"/>
</dbReference>
<evidence type="ECO:0000256" key="5">
    <source>
        <dbReference type="ARBA" id="ARBA00023136"/>
    </source>
</evidence>
<comment type="caution">
    <text evidence="8">The sequence shown here is derived from an EMBL/GenBank/DDBJ whole genome shotgun (WGS) entry which is preliminary data.</text>
</comment>
<feature type="region of interest" description="Disordered" evidence="6">
    <location>
        <begin position="48"/>
        <end position="69"/>
    </location>
</feature>
<feature type="compositionally biased region" description="Basic and acidic residues" evidence="6">
    <location>
        <begin position="48"/>
        <end position="57"/>
    </location>
</feature>
<evidence type="ECO:0000256" key="2">
    <source>
        <dbReference type="ARBA" id="ARBA00007049"/>
    </source>
</evidence>
<name>A0A2I1D5N3_ASPC2</name>
<feature type="transmembrane region" description="Helical" evidence="7">
    <location>
        <begin position="279"/>
        <end position="301"/>
    </location>
</feature>
<sequence>MVLVLLKQKLFPNARSNSSQSAAKALLSEPPAHDDLPELEAQRSYRTFRDDDGHTSDAETASSRSSRSRINPRIVSDAILGLSDGLTVPFALSAGLSALGDTKVVVLGGLAELAAGRSLWGWGGMLGRKANYTNAKCSESYNATVRDTQSLIETSPSETATIIHDIFATHGITDDIIEQIITSLRASPERHLDFLLDFHHKEARPDCNQAWMSAITLAVGYFVGGFIPLIPYFVADAVIVALYWSIAVMGVTLLAFGYVKTGVVRGWTGVDNVVAAVKGGVQMCFVGGVAAGAAIGLVRVINGGGA</sequence>
<dbReference type="EMBL" id="MSFM01000005">
    <property type="protein sequence ID" value="PKY05182.1"/>
    <property type="molecule type" value="Genomic_DNA"/>
</dbReference>
<dbReference type="PANTHER" id="PTHR31851">
    <property type="entry name" value="FE(2+)/MN(2+) TRANSPORTER PCL1"/>
    <property type="match status" value="1"/>
</dbReference>
<protein>
    <submittedName>
        <fullName evidence="8">Calcium transporter</fullName>
    </submittedName>
</protein>
<keyword evidence="9" id="KW-1185">Reference proteome</keyword>
<keyword evidence="4 7" id="KW-1133">Transmembrane helix</keyword>
<dbReference type="AlphaFoldDB" id="A0A2I1D5N3"/>
<dbReference type="GO" id="GO:0030026">
    <property type="term" value="P:intracellular manganese ion homeostasis"/>
    <property type="evidence" value="ECO:0007669"/>
    <property type="project" value="InterPro"/>
</dbReference>
<evidence type="ECO:0000313" key="9">
    <source>
        <dbReference type="Proteomes" id="UP000234254"/>
    </source>
</evidence>
<comment type="similarity">
    <text evidence="2">Belongs to the CCC1 family.</text>
</comment>
<dbReference type="Pfam" id="PF01988">
    <property type="entry name" value="VIT1"/>
    <property type="match status" value="1"/>
</dbReference>
<dbReference type="GO" id="GO:0012505">
    <property type="term" value="C:endomembrane system"/>
    <property type="evidence" value="ECO:0007669"/>
    <property type="project" value="UniProtKB-SubCell"/>
</dbReference>
<feature type="transmembrane region" description="Helical" evidence="7">
    <location>
        <begin position="210"/>
        <end position="230"/>
    </location>
</feature>
<comment type="subcellular location">
    <subcellularLocation>
        <location evidence="1">Endomembrane system</location>
        <topology evidence="1">Multi-pass membrane protein</topology>
    </subcellularLocation>
</comment>
<reference evidence="8" key="1">
    <citation type="submission" date="2016-12" db="EMBL/GenBank/DDBJ databases">
        <title>The genomes of Aspergillus section Nigri reveals drivers in fungal speciation.</title>
        <authorList>
            <consortium name="DOE Joint Genome Institute"/>
            <person name="Vesth T.C."/>
            <person name="Nybo J."/>
            <person name="Theobald S."/>
            <person name="Brandl J."/>
            <person name="Frisvad J.C."/>
            <person name="Nielsen K.F."/>
            <person name="Lyhne E.K."/>
            <person name="Kogle M.E."/>
            <person name="Kuo A."/>
            <person name="Riley R."/>
            <person name="Clum A."/>
            <person name="Nolan M."/>
            <person name="Lipzen A."/>
            <person name="Salamov A."/>
            <person name="Henrissat B."/>
            <person name="Wiebenga A."/>
            <person name="De vries R.P."/>
            <person name="Grigoriev I.V."/>
            <person name="Mortensen U.H."/>
            <person name="Andersen M.R."/>
            <person name="Baker S.E."/>
        </authorList>
    </citation>
    <scope>NUCLEOTIDE SEQUENCE</scope>
    <source>
        <strain evidence="8">IBT 28561</strain>
    </source>
</reference>
<evidence type="ECO:0000256" key="7">
    <source>
        <dbReference type="SAM" id="Phobius"/>
    </source>
</evidence>
<evidence type="ECO:0000256" key="1">
    <source>
        <dbReference type="ARBA" id="ARBA00004127"/>
    </source>
</evidence>
<evidence type="ECO:0000256" key="3">
    <source>
        <dbReference type="ARBA" id="ARBA00022692"/>
    </source>
</evidence>
<dbReference type="Proteomes" id="UP000234254">
    <property type="component" value="Unassembled WGS sequence"/>
</dbReference>
<dbReference type="GeneID" id="36545663"/>
<feature type="transmembrane region" description="Helical" evidence="7">
    <location>
        <begin position="237"/>
        <end position="259"/>
    </location>
</feature>
<keyword evidence="3 7" id="KW-0812">Transmembrane</keyword>
<dbReference type="GO" id="GO:0005384">
    <property type="term" value="F:manganese ion transmembrane transporter activity"/>
    <property type="evidence" value="ECO:0007669"/>
    <property type="project" value="InterPro"/>
</dbReference>
<keyword evidence="5 7" id="KW-0472">Membrane</keyword>
<dbReference type="CDD" id="cd02435">
    <property type="entry name" value="CCC1"/>
    <property type="match status" value="1"/>
</dbReference>
<dbReference type="InterPro" id="IPR008217">
    <property type="entry name" value="Ccc1_fam"/>
</dbReference>
<dbReference type="OrthoDB" id="73465at2759"/>
<evidence type="ECO:0000313" key="8">
    <source>
        <dbReference type="EMBL" id="PKY05182.1"/>
    </source>
</evidence>
<organism evidence="8 9">
    <name type="scientific">Aspergillus campestris (strain IBT 28561)</name>
    <dbReference type="NCBI Taxonomy" id="1392248"/>
    <lineage>
        <taxon>Eukaryota</taxon>
        <taxon>Fungi</taxon>
        <taxon>Dikarya</taxon>
        <taxon>Ascomycota</taxon>
        <taxon>Pezizomycotina</taxon>
        <taxon>Eurotiomycetes</taxon>
        <taxon>Eurotiomycetidae</taxon>
        <taxon>Eurotiales</taxon>
        <taxon>Aspergillaceae</taxon>
        <taxon>Aspergillus</taxon>
        <taxon>Aspergillus subgen. Circumdati</taxon>
    </lineage>
</organism>